<dbReference type="EMBL" id="QRDY01000008">
    <property type="protein sequence ID" value="RED58607.1"/>
    <property type="molecule type" value="Genomic_DNA"/>
</dbReference>
<dbReference type="OrthoDB" id="2625651at2"/>
<feature type="transmembrane region" description="Helical" evidence="1">
    <location>
        <begin position="6"/>
        <end position="24"/>
    </location>
</feature>
<name>A0A3D9IA60_9BACL</name>
<organism evidence="2 3">
    <name type="scientific">Cohnella lupini</name>
    <dbReference type="NCBI Taxonomy" id="1294267"/>
    <lineage>
        <taxon>Bacteria</taxon>
        <taxon>Bacillati</taxon>
        <taxon>Bacillota</taxon>
        <taxon>Bacilli</taxon>
        <taxon>Bacillales</taxon>
        <taxon>Paenibacillaceae</taxon>
        <taxon>Cohnella</taxon>
    </lineage>
</organism>
<reference evidence="2 3" key="1">
    <citation type="submission" date="2018-07" db="EMBL/GenBank/DDBJ databases">
        <title>Genomic Encyclopedia of Type Strains, Phase III (KMG-III): the genomes of soil and plant-associated and newly described type strains.</title>
        <authorList>
            <person name="Whitman W."/>
        </authorList>
    </citation>
    <scope>NUCLEOTIDE SEQUENCE [LARGE SCALE GENOMIC DNA]</scope>
    <source>
        <strain evidence="2 3">CECT 8236</strain>
    </source>
</reference>
<protein>
    <recommendedName>
        <fullName evidence="4">EamA-like transporter family protein</fullName>
    </recommendedName>
</protein>
<dbReference type="AlphaFoldDB" id="A0A3D9IA60"/>
<keyword evidence="1" id="KW-1133">Transmembrane helix</keyword>
<feature type="transmembrane region" description="Helical" evidence="1">
    <location>
        <begin position="31"/>
        <end position="51"/>
    </location>
</feature>
<evidence type="ECO:0000256" key="1">
    <source>
        <dbReference type="SAM" id="Phobius"/>
    </source>
</evidence>
<dbReference type="Proteomes" id="UP000256869">
    <property type="component" value="Unassembled WGS sequence"/>
</dbReference>
<keyword evidence="1" id="KW-0812">Transmembrane</keyword>
<evidence type="ECO:0008006" key="4">
    <source>
        <dbReference type="Google" id="ProtNLM"/>
    </source>
</evidence>
<comment type="caution">
    <text evidence="2">The sequence shown here is derived from an EMBL/GenBank/DDBJ whole genome shotgun (WGS) entry which is preliminary data.</text>
</comment>
<evidence type="ECO:0000313" key="3">
    <source>
        <dbReference type="Proteomes" id="UP000256869"/>
    </source>
</evidence>
<sequence>MIVQTTGFALILMIWSFVRIQSLVSKQKFKVAAVYGGLMGVSTLVGCLLIARVDVPSTIIPFKMIFEPIGKLILTQ</sequence>
<accession>A0A3D9IA60</accession>
<keyword evidence="3" id="KW-1185">Reference proteome</keyword>
<evidence type="ECO:0000313" key="2">
    <source>
        <dbReference type="EMBL" id="RED58607.1"/>
    </source>
</evidence>
<dbReference type="RefSeq" id="WP_115993585.1">
    <property type="nucleotide sequence ID" value="NZ_QRDY01000008.1"/>
</dbReference>
<proteinExistence type="predicted"/>
<gene>
    <name evidence="2" type="ORF">DFP95_108133</name>
</gene>
<keyword evidence="1" id="KW-0472">Membrane</keyword>